<dbReference type="Proteomes" id="UP001152799">
    <property type="component" value="Chromosome 7"/>
</dbReference>
<dbReference type="Gene3D" id="3.40.220.10">
    <property type="entry name" value="Leucine Aminopeptidase, subunit E, domain 1"/>
    <property type="match status" value="1"/>
</dbReference>
<name>A0A9N9QRY4_9CUCU</name>
<keyword evidence="2" id="KW-1185">Reference proteome</keyword>
<organism evidence="1 2">
    <name type="scientific">Ceutorhynchus assimilis</name>
    <name type="common">cabbage seed weevil</name>
    <dbReference type="NCBI Taxonomy" id="467358"/>
    <lineage>
        <taxon>Eukaryota</taxon>
        <taxon>Metazoa</taxon>
        <taxon>Ecdysozoa</taxon>
        <taxon>Arthropoda</taxon>
        <taxon>Hexapoda</taxon>
        <taxon>Insecta</taxon>
        <taxon>Pterygota</taxon>
        <taxon>Neoptera</taxon>
        <taxon>Endopterygota</taxon>
        <taxon>Coleoptera</taxon>
        <taxon>Polyphaga</taxon>
        <taxon>Cucujiformia</taxon>
        <taxon>Curculionidae</taxon>
        <taxon>Ceutorhynchinae</taxon>
        <taxon>Ceutorhynchus</taxon>
    </lineage>
</organism>
<reference evidence="1" key="1">
    <citation type="submission" date="2022-01" db="EMBL/GenBank/DDBJ databases">
        <authorList>
            <person name="King R."/>
        </authorList>
    </citation>
    <scope>NUCLEOTIDE SEQUENCE</scope>
</reference>
<dbReference type="AlphaFoldDB" id="A0A9N9QRY4"/>
<dbReference type="EMBL" id="OU892283">
    <property type="protein sequence ID" value="CAG9771274.1"/>
    <property type="molecule type" value="Genomic_DNA"/>
</dbReference>
<dbReference type="InterPro" id="IPR043472">
    <property type="entry name" value="Macro_dom-like"/>
</dbReference>
<proteinExistence type="predicted"/>
<dbReference type="OrthoDB" id="2155246at2759"/>
<protein>
    <submittedName>
        <fullName evidence="1">Uncharacterized protein</fullName>
    </submittedName>
</protein>
<accession>A0A9N9QRY4</accession>
<evidence type="ECO:0000313" key="1">
    <source>
        <dbReference type="EMBL" id="CAG9771274.1"/>
    </source>
</evidence>
<sequence length="74" mass="8695">MEKGLSAAFGNKFGRLDELGKQELEVGEVLQSIDREWNLFHIVTEKHFDQQATYHDAWEPLEQLRDMMLSQDLM</sequence>
<gene>
    <name evidence="1" type="ORF">CEUTPL_LOCUS11713</name>
</gene>
<evidence type="ECO:0000313" key="2">
    <source>
        <dbReference type="Proteomes" id="UP001152799"/>
    </source>
</evidence>